<keyword evidence="1" id="KW-0472">Membrane</keyword>
<sequence>MGPVLGDGGGQLMVTVVMIAVGLGMLVFVALLCRRVLLALCQAQRVVADLQSTLARASMAAAASVFELGEVEQAAQLDAVAQRCEEFKADLLAVVRRTERRLTPWRKPS</sequence>
<reference evidence="3" key="1">
    <citation type="journal article" date="2019" name="Int. J. Syst. Evol. Microbiol.">
        <title>The Global Catalogue of Microorganisms (GCM) 10K type strain sequencing project: providing services to taxonomists for standard genome sequencing and annotation.</title>
        <authorList>
            <consortium name="The Broad Institute Genomics Platform"/>
            <consortium name="The Broad Institute Genome Sequencing Center for Infectious Disease"/>
            <person name="Wu L."/>
            <person name="Ma J."/>
        </authorList>
    </citation>
    <scope>NUCLEOTIDE SEQUENCE [LARGE SCALE GENOMIC DNA]</scope>
    <source>
        <strain evidence="3">JCM 14545</strain>
    </source>
</reference>
<protein>
    <recommendedName>
        <fullName evidence="4">Histidine kinase</fullName>
    </recommendedName>
</protein>
<evidence type="ECO:0000256" key="1">
    <source>
        <dbReference type="SAM" id="Phobius"/>
    </source>
</evidence>
<feature type="transmembrane region" description="Helical" evidence="1">
    <location>
        <begin position="12"/>
        <end position="33"/>
    </location>
</feature>
<name>A0ABP5DMC5_9PSEU</name>
<keyword evidence="1" id="KW-1133">Transmembrane helix</keyword>
<dbReference type="EMBL" id="BAAANN010000038">
    <property type="protein sequence ID" value="GAA1982900.1"/>
    <property type="molecule type" value="Genomic_DNA"/>
</dbReference>
<proteinExistence type="predicted"/>
<organism evidence="2 3">
    <name type="scientific">Amycolatopsis minnesotensis</name>
    <dbReference type="NCBI Taxonomy" id="337894"/>
    <lineage>
        <taxon>Bacteria</taxon>
        <taxon>Bacillati</taxon>
        <taxon>Actinomycetota</taxon>
        <taxon>Actinomycetes</taxon>
        <taxon>Pseudonocardiales</taxon>
        <taxon>Pseudonocardiaceae</taxon>
        <taxon>Amycolatopsis</taxon>
    </lineage>
</organism>
<keyword evidence="3" id="KW-1185">Reference proteome</keyword>
<evidence type="ECO:0000313" key="2">
    <source>
        <dbReference type="EMBL" id="GAA1982900.1"/>
    </source>
</evidence>
<evidence type="ECO:0008006" key="4">
    <source>
        <dbReference type="Google" id="ProtNLM"/>
    </source>
</evidence>
<comment type="caution">
    <text evidence="2">The sequence shown here is derived from an EMBL/GenBank/DDBJ whole genome shotgun (WGS) entry which is preliminary data.</text>
</comment>
<accession>A0ABP5DMC5</accession>
<gene>
    <name evidence="2" type="ORF">GCM10009754_69890</name>
</gene>
<dbReference type="Proteomes" id="UP001501116">
    <property type="component" value="Unassembled WGS sequence"/>
</dbReference>
<evidence type="ECO:0000313" key="3">
    <source>
        <dbReference type="Proteomes" id="UP001501116"/>
    </source>
</evidence>
<keyword evidence="1" id="KW-0812">Transmembrane</keyword>